<dbReference type="InterPro" id="IPR052189">
    <property type="entry name" value="L-asp_N-monooxygenase_NS-form"/>
</dbReference>
<reference evidence="2 3" key="1">
    <citation type="journal article" date="2013" name="Genome Announc.">
        <title>Genome Sequence of the Obligate Gammaproteobacterial Methanotroph Methylomicrobium album Strain BG8.</title>
        <authorList>
            <person name="Kits K.D."/>
            <person name="Kalyuzhnaya M.G."/>
            <person name="Klotz M.G."/>
            <person name="Jetten M.S."/>
            <person name="Op den Camp H.J."/>
            <person name="Vuilleumier S."/>
            <person name="Bringel F."/>
            <person name="Dispirito A.A."/>
            <person name="Murrell J.C."/>
            <person name="Bruce D."/>
            <person name="Cheng J.F."/>
            <person name="Copeland A."/>
            <person name="Goodwin L."/>
            <person name="Hauser L."/>
            <person name="Lajus A."/>
            <person name="Land M.L."/>
            <person name="Lapidus A."/>
            <person name="Lucas S."/>
            <person name="Medigue C."/>
            <person name="Pitluck S."/>
            <person name="Woyke T."/>
            <person name="Zeytun A."/>
            <person name="Stein L.Y."/>
        </authorList>
    </citation>
    <scope>NUCLEOTIDE SEQUENCE [LARGE SCALE GENOMIC DNA]</scope>
    <source>
        <strain evidence="2 3">BG8</strain>
    </source>
</reference>
<dbReference type="STRING" id="686340.Metal_3626"/>
<dbReference type="Proteomes" id="UP000005090">
    <property type="component" value="Chromosome"/>
</dbReference>
<evidence type="ECO:0000259" key="1">
    <source>
        <dbReference type="Pfam" id="PF13454"/>
    </source>
</evidence>
<dbReference type="Pfam" id="PF13454">
    <property type="entry name" value="NAD_binding_9"/>
    <property type="match status" value="1"/>
</dbReference>
<evidence type="ECO:0000313" key="2">
    <source>
        <dbReference type="EMBL" id="EIC31273.1"/>
    </source>
</evidence>
<dbReference type="PANTHER" id="PTHR40254">
    <property type="entry name" value="BLR0577 PROTEIN"/>
    <property type="match status" value="1"/>
</dbReference>
<evidence type="ECO:0000313" key="3">
    <source>
        <dbReference type="Proteomes" id="UP000005090"/>
    </source>
</evidence>
<dbReference type="AlphaFoldDB" id="H8GGZ8"/>
<proteinExistence type="predicted"/>
<dbReference type="RefSeq" id="WP_005374531.1">
    <property type="nucleotide sequence ID" value="NZ_CM001475.1"/>
</dbReference>
<accession>H8GGZ8</accession>
<dbReference type="eggNOG" id="COG4529">
    <property type="taxonomic scope" value="Bacteria"/>
</dbReference>
<name>H8GGZ8_METAL</name>
<keyword evidence="3" id="KW-1185">Reference proteome</keyword>
<dbReference type="InterPro" id="IPR036188">
    <property type="entry name" value="FAD/NAD-bd_sf"/>
</dbReference>
<protein>
    <recommendedName>
        <fullName evidence="1">FAD-dependent urate hydroxylase HpyO/Asp monooxygenase CreE-like FAD/NAD(P)-binding domain-containing protein</fullName>
    </recommendedName>
</protein>
<dbReference type="InterPro" id="IPR038732">
    <property type="entry name" value="HpyO/CreE_NAD-binding"/>
</dbReference>
<dbReference type="HOGENOM" id="CLU_020215_2_0_6"/>
<dbReference type="SUPFAM" id="SSF51905">
    <property type="entry name" value="FAD/NAD(P)-binding domain"/>
    <property type="match status" value="1"/>
</dbReference>
<dbReference type="Gene3D" id="3.50.50.60">
    <property type="entry name" value="FAD/NAD(P)-binding domain"/>
    <property type="match status" value="1"/>
</dbReference>
<gene>
    <name evidence="2" type="ORF">Metal_3626</name>
</gene>
<sequence>MPTQKDNNSFQKRTIVILGAGYSGTLTAVNILRQNTGDPVRLVLVERKAPFGRGLAYRTWDDNFVLNVPAGNMSALADDPDHFVNYCRNIDPAFNASSFIARRIYGDYLESTLAEAEKGSPIAVQKISGEALSVRPREEGGGFSVELEDSRSLSADQVVLALGHALPGNLRPAPDGFKPGNYIANPWDFAGLDRVDADKPILLLGSGHTAIDVLFRLTRNSNSGKVFLLSRRGLLPQGHRFTARPPVTAAFPAYLEEAAASCSVRAYMRALRREARRREAEGGNWRDAINELRPHTPEIWRRLPLTERRRFLVHVQAYWDIHRHRLAPCAHQRLHQMAHSGQAEIVAGKILSYRKEGDAVTVVVRPRHAETRRELTVGAMVNCTGPNYNLAASDIPLLAQLRDEGLIQQDPARIGLEVDDQYRVVGTDGQSVPDLFYIGPMLKARYWEAIAVPELRIHALRLAKLILSGSL</sequence>
<organism evidence="2 3">
    <name type="scientific">Methylomicrobium album BG8</name>
    <dbReference type="NCBI Taxonomy" id="686340"/>
    <lineage>
        <taxon>Bacteria</taxon>
        <taxon>Pseudomonadati</taxon>
        <taxon>Pseudomonadota</taxon>
        <taxon>Gammaproteobacteria</taxon>
        <taxon>Methylococcales</taxon>
        <taxon>Methylococcaceae</taxon>
        <taxon>Methylomicrobium</taxon>
    </lineage>
</organism>
<dbReference type="PANTHER" id="PTHR40254:SF1">
    <property type="entry name" value="BLR0577 PROTEIN"/>
    <property type="match status" value="1"/>
</dbReference>
<feature type="domain" description="FAD-dependent urate hydroxylase HpyO/Asp monooxygenase CreE-like FAD/NAD(P)-binding" evidence="1">
    <location>
        <begin position="16"/>
        <end position="164"/>
    </location>
</feature>
<dbReference type="EMBL" id="CM001475">
    <property type="protein sequence ID" value="EIC31273.1"/>
    <property type="molecule type" value="Genomic_DNA"/>
</dbReference>